<keyword evidence="4" id="KW-0677">Repeat</keyword>
<dbReference type="GO" id="GO:0005886">
    <property type="term" value="C:plasma membrane"/>
    <property type="evidence" value="ECO:0007669"/>
    <property type="project" value="UniProtKB-SubCell"/>
</dbReference>
<evidence type="ECO:0000256" key="9">
    <source>
        <dbReference type="SAM" id="SignalP"/>
    </source>
</evidence>
<evidence type="ECO:0000256" key="8">
    <source>
        <dbReference type="SAM" id="MobiDB-lite"/>
    </source>
</evidence>
<protein>
    <recommendedName>
        <fullName evidence="12">Variable surface lipoprotein</fullName>
    </recommendedName>
</protein>
<gene>
    <name evidence="10" type="ordered locus">MAG3600</name>
</gene>
<keyword evidence="6" id="KW-0564">Palmitate</keyword>
<organism evidence="10 11">
    <name type="scientific">Mycoplasmopsis agalactiae (strain NCTC 10123 / CIP 59.7 / PG2)</name>
    <name type="common">Mycoplasma agalactiae</name>
    <dbReference type="NCBI Taxonomy" id="347257"/>
    <lineage>
        <taxon>Bacteria</taxon>
        <taxon>Bacillati</taxon>
        <taxon>Mycoplasmatota</taxon>
        <taxon>Mycoplasmoidales</taxon>
        <taxon>Metamycoplasmataceae</taxon>
        <taxon>Mycoplasmopsis</taxon>
    </lineage>
</organism>
<keyword evidence="2" id="KW-1003">Cell membrane</keyword>
<dbReference type="NCBIfam" id="NF033817">
    <property type="entry name" value="Mplas_variab_LP"/>
    <property type="match status" value="1"/>
</dbReference>
<accession>A5IYE9</accession>
<keyword evidence="3 9" id="KW-0732">Signal</keyword>
<keyword evidence="5" id="KW-0472">Membrane</keyword>
<proteinExistence type="predicted"/>
<feature type="compositionally biased region" description="Basic and acidic residues" evidence="8">
    <location>
        <begin position="31"/>
        <end position="40"/>
    </location>
</feature>
<evidence type="ECO:0000256" key="1">
    <source>
        <dbReference type="ARBA" id="ARBA00004193"/>
    </source>
</evidence>
<feature type="signal peptide" evidence="9">
    <location>
        <begin position="1"/>
        <end position="24"/>
    </location>
</feature>
<feature type="region of interest" description="Disordered" evidence="8">
    <location>
        <begin position="31"/>
        <end position="52"/>
    </location>
</feature>
<keyword evidence="11" id="KW-1185">Reference proteome</keyword>
<evidence type="ECO:0000256" key="6">
    <source>
        <dbReference type="ARBA" id="ARBA00023139"/>
    </source>
</evidence>
<evidence type="ECO:0000313" key="10">
    <source>
        <dbReference type="EMBL" id="CAL59058.1"/>
    </source>
</evidence>
<feature type="chain" id="PRO_5002684533" description="Variable surface lipoprotein" evidence="9">
    <location>
        <begin position="25"/>
        <end position="194"/>
    </location>
</feature>
<name>A5IYE9_MYCAP</name>
<dbReference type="AlphaFoldDB" id="A5IYE9"/>
<keyword evidence="7" id="KW-0449">Lipoprotein</keyword>
<dbReference type="InterPro" id="IPR049890">
    <property type="entry name" value="VlpA-F-like_signal"/>
</dbReference>
<evidence type="ECO:0000313" key="11">
    <source>
        <dbReference type="Proteomes" id="UP000007065"/>
    </source>
</evidence>
<dbReference type="Proteomes" id="UP000007065">
    <property type="component" value="Chromosome"/>
</dbReference>
<sequence length="194" mass="21635">MKKSSKFLSALGIISVLTTLPLIAAKCNEPEVKKDKDGSKTDTPATTTTTETTDVNSIVKDLKDVLTLSSDSKKDDILKKLKEDSSKYTLWYDRKDHNIVITEGTKAPFGKGFRGKKWVLFTLNDKASKITGDFQLVNDTKPTYSENKLSTQLNFSIDEKKENITIKYKVGEFKGKDTVPEISEKANESTVSIK</sequence>
<evidence type="ECO:0000256" key="4">
    <source>
        <dbReference type="ARBA" id="ARBA00022737"/>
    </source>
</evidence>
<evidence type="ECO:0000256" key="7">
    <source>
        <dbReference type="ARBA" id="ARBA00023288"/>
    </source>
</evidence>
<evidence type="ECO:0000256" key="5">
    <source>
        <dbReference type="ARBA" id="ARBA00023136"/>
    </source>
</evidence>
<evidence type="ECO:0008006" key="12">
    <source>
        <dbReference type="Google" id="ProtNLM"/>
    </source>
</evidence>
<dbReference type="KEGG" id="maa:MAG3600"/>
<feature type="compositionally biased region" description="Low complexity" evidence="8">
    <location>
        <begin position="41"/>
        <end position="52"/>
    </location>
</feature>
<reference evidence="11" key="1">
    <citation type="journal article" date="2007" name="PLoS Genet.">
        <title>Being pathogenic, plastic, and sexual while living with a nearly minimal bacterial genome.</title>
        <authorList>
            <person name="Sirand-Pugnet P."/>
            <person name="Lartigue C."/>
            <person name="Marenda M."/>
            <person name="Jacob D."/>
            <person name="Barre A."/>
            <person name="Barbe V."/>
            <person name="Schenowitz C."/>
            <person name="Mangenot S."/>
            <person name="Couloux A."/>
            <person name="Segurens B."/>
            <person name="de Daruvar A."/>
            <person name="Blanchard A."/>
            <person name="Citti C."/>
        </authorList>
    </citation>
    <scope>NUCLEOTIDE SEQUENCE [LARGE SCALE GENOMIC DNA]</scope>
    <source>
        <strain evidence="11">PG2</strain>
    </source>
</reference>
<evidence type="ECO:0000256" key="2">
    <source>
        <dbReference type="ARBA" id="ARBA00022475"/>
    </source>
</evidence>
<dbReference type="EMBL" id="CU179680">
    <property type="protein sequence ID" value="CAL59058.1"/>
    <property type="molecule type" value="Genomic_DNA"/>
</dbReference>
<comment type="subcellular location">
    <subcellularLocation>
        <location evidence="1">Cell membrane</location>
        <topology evidence="1">Lipid-anchor</topology>
    </subcellularLocation>
</comment>
<evidence type="ECO:0000256" key="3">
    <source>
        <dbReference type="ARBA" id="ARBA00022729"/>
    </source>
</evidence>
<dbReference type="HOGENOM" id="CLU_1401118_0_0_14"/>